<proteinExistence type="predicted"/>
<feature type="domain" description="ACT" evidence="12">
    <location>
        <begin position="262"/>
        <end position="339"/>
    </location>
</feature>
<keyword evidence="5 9" id="KW-0057">Aromatic amino acid biosynthesis</keyword>
<keyword evidence="7 9" id="KW-0456">Lyase</keyword>
<dbReference type="CDD" id="cd13632">
    <property type="entry name" value="PBP2_Aa-PDT_like"/>
    <property type="match status" value="1"/>
</dbReference>
<protein>
    <recommendedName>
        <fullName evidence="3 9">Prephenate dehydratase</fullName>
        <shortName evidence="9">PDT</shortName>
        <ecNumber evidence="2 9">4.2.1.51</ecNumber>
    </recommendedName>
</protein>
<sequence>MRIPHGTSLLGAYDTFGRPERPTSGAGYNNQAAARAGAPPPSCAVVLFLHARKDTMQSSPATEPVRYSFLGPRGTFCFAALQQVASEDTATFVPAVDVPSALRMVRAGQTDAAVVPIENSVEGGVNATLDSLTAGSPLEIRGEMLVPIAFSLAVRPGTRAADIRRVATHPHAWAQCRTWIAEHLTDAVHVPATSTAAAARELAENPDADFDAAICAVPTTGVYGLASLSDEIADNRNAVTRFIKVSKPGEIPPATGSDKTTLMVRLASEKPGALLEMLQQFAAVGVNLSRIESRPAGDQLGRYAFSLDAEGHIHDERVQAALIGLHRICPEVTFLGSYARADRQTTRLHAGTSDEDFGAARTWVASLLSRVTR</sequence>
<dbReference type="PROSITE" id="PS00857">
    <property type="entry name" value="PREPHENATE_DEHYDR_1"/>
    <property type="match status" value="1"/>
</dbReference>
<name>A0ABZ0RAF7_9ACTO</name>
<dbReference type="NCBIfam" id="NF008865">
    <property type="entry name" value="PRK11898.1"/>
    <property type="match status" value="1"/>
</dbReference>
<dbReference type="SUPFAM" id="SSF55021">
    <property type="entry name" value="ACT-like"/>
    <property type="match status" value="1"/>
</dbReference>
<evidence type="ECO:0000256" key="1">
    <source>
        <dbReference type="ARBA" id="ARBA00004741"/>
    </source>
</evidence>
<dbReference type="PROSITE" id="PS00858">
    <property type="entry name" value="PREPHENATE_DEHYDR_2"/>
    <property type="match status" value="1"/>
</dbReference>
<gene>
    <name evidence="9 13" type="primary">pheA</name>
    <name evidence="13" type="ORF">R0V15_07560</name>
</gene>
<evidence type="ECO:0000313" key="13">
    <source>
        <dbReference type="EMBL" id="WPJ88713.1"/>
    </source>
</evidence>
<evidence type="ECO:0000256" key="8">
    <source>
        <dbReference type="ARBA" id="ARBA00047848"/>
    </source>
</evidence>
<dbReference type="Pfam" id="PF01842">
    <property type="entry name" value="ACT"/>
    <property type="match status" value="1"/>
</dbReference>
<dbReference type="InterPro" id="IPR001086">
    <property type="entry name" value="Preph_deHydtase"/>
</dbReference>
<accession>A0ABZ0RAF7</accession>
<keyword evidence="6 9" id="KW-0584">Phenylalanine biosynthesis</keyword>
<evidence type="ECO:0000256" key="7">
    <source>
        <dbReference type="ARBA" id="ARBA00023239"/>
    </source>
</evidence>
<dbReference type="InterPro" id="IPR045865">
    <property type="entry name" value="ACT-like_dom_sf"/>
</dbReference>
<dbReference type="EMBL" id="CP138854">
    <property type="protein sequence ID" value="WPJ88713.1"/>
    <property type="molecule type" value="Genomic_DNA"/>
</dbReference>
<feature type="region of interest" description="Disordered" evidence="10">
    <location>
        <begin position="12"/>
        <end position="39"/>
    </location>
</feature>
<keyword evidence="4 9" id="KW-0028">Amino-acid biosynthesis</keyword>
<dbReference type="PROSITE" id="PS51171">
    <property type="entry name" value="PREPHENATE_DEHYDR_3"/>
    <property type="match status" value="1"/>
</dbReference>
<dbReference type="InterPro" id="IPR018528">
    <property type="entry name" value="Preph_deHydtase_CS"/>
</dbReference>
<dbReference type="PANTHER" id="PTHR21022">
    <property type="entry name" value="PREPHENATE DEHYDRATASE P PROTEIN"/>
    <property type="match status" value="1"/>
</dbReference>
<dbReference type="Pfam" id="PF00800">
    <property type="entry name" value="PDT"/>
    <property type="match status" value="1"/>
</dbReference>
<comment type="pathway">
    <text evidence="1 9">Amino-acid biosynthesis; L-phenylalanine biosynthesis; phenylpyruvate from prephenate: step 1/1.</text>
</comment>
<evidence type="ECO:0000256" key="3">
    <source>
        <dbReference type="ARBA" id="ARBA00021872"/>
    </source>
</evidence>
<evidence type="ECO:0000256" key="4">
    <source>
        <dbReference type="ARBA" id="ARBA00022605"/>
    </source>
</evidence>
<dbReference type="CDD" id="cd04905">
    <property type="entry name" value="ACT_CM-PDT"/>
    <property type="match status" value="1"/>
</dbReference>
<dbReference type="PROSITE" id="PS51671">
    <property type="entry name" value="ACT"/>
    <property type="match status" value="1"/>
</dbReference>
<comment type="catalytic activity">
    <reaction evidence="8 9">
        <text>prephenate + H(+) = 3-phenylpyruvate + CO2 + H2O</text>
        <dbReference type="Rhea" id="RHEA:21648"/>
        <dbReference type="ChEBI" id="CHEBI:15377"/>
        <dbReference type="ChEBI" id="CHEBI:15378"/>
        <dbReference type="ChEBI" id="CHEBI:16526"/>
        <dbReference type="ChEBI" id="CHEBI:18005"/>
        <dbReference type="ChEBI" id="CHEBI:29934"/>
        <dbReference type="EC" id="4.2.1.51"/>
    </reaction>
</comment>
<evidence type="ECO:0000256" key="10">
    <source>
        <dbReference type="SAM" id="MobiDB-lite"/>
    </source>
</evidence>
<evidence type="ECO:0000256" key="9">
    <source>
        <dbReference type="RuleBase" id="RU361254"/>
    </source>
</evidence>
<evidence type="ECO:0000256" key="5">
    <source>
        <dbReference type="ARBA" id="ARBA00023141"/>
    </source>
</evidence>
<dbReference type="InterPro" id="IPR002912">
    <property type="entry name" value="ACT_dom"/>
</dbReference>
<dbReference type="Gene3D" id="3.30.70.260">
    <property type="match status" value="1"/>
</dbReference>
<dbReference type="SUPFAM" id="SSF53850">
    <property type="entry name" value="Periplasmic binding protein-like II"/>
    <property type="match status" value="1"/>
</dbReference>
<dbReference type="PANTHER" id="PTHR21022:SF19">
    <property type="entry name" value="PREPHENATE DEHYDRATASE-RELATED"/>
    <property type="match status" value="1"/>
</dbReference>
<evidence type="ECO:0000256" key="6">
    <source>
        <dbReference type="ARBA" id="ARBA00023222"/>
    </source>
</evidence>
<feature type="domain" description="Prephenate dehydratase" evidence="11">
    <location>
        <begin position="66"/>
        <end position="247"/>
    </location>
</feature>
<evidence type="ECO:0000313" key="14">
    <source>
        <dbReference type="Proteomes" id="UP001323411"/>
    </source>
</evidence>
<evidence type="ECO:0000259" key="11">
    <source>
        <dbReference type="PROSITE" id="PS51171"/>
    </source>
</evidence>
<reference evidence="13 14" key="1">
    <citation type="submission" date="2023-10" db="EMBL/GenBank/DDBJ databases">
        <authorList>
            <person name="Choi B."/>
        </authorList>
    </citation>
    <scope>NUCLEOTIDE SEQUENCE [LARGE SCALE GENOMIC DNA]</scope>
    <source>
        <strain evidence="13 14">UMB5448B</strain>
    </source>
</reference>
<evidence type="ECO:0000259" key="12">
    <source>
        <dbReference type="PROSITE" id="PS51671"/>
    </source>
</evidence>
<dbReference type="EC" id="4.2.1.51" evidence="2 9"/>
<organism evidence="13 14">
    <name type="scientific">Schaalia turicensis</name>
    <dbReference type="NCBI Taxonomy" id="131111"/>
    <lineage>
        <taxon>Bacteria</taxon>
        <taxon>Bacillati</taxon>
        <taxon>Actinomycetota</taxon>
        <taxon>Actinomycetes</taxon>
        <taxon>Actinomycetales</taxon>
        <taxon>Actinomycetaceae</taxon>
        <taxon>Schaalia</taxon>
    </lineage>
</organism>
<keyword evidence="14" id="KW-1185">Reference proteome</keyword>
<dbReference type="Proteomes" id="UP001323411">
    <property type="component" value="Chromosome"/>
</dbReference>
<evidence type="ECO:0000256" key="2">
    <source>
        <dbReference type="ARBA" id="ARBA00013147"/>
    </source>
</evidence>
<dbReference type="Gene3D" id="3.40.190.10">
    <property type="entry name" value="Periplasmic binding protein-like II"/>
    <property type="match status" value="2"/>
</dbReference>
<dbReference type="GO" id="GO:0004664">
    <property type="term" value="F:prephenate dehydratase activity"/>
    <property type="evidence" value="ECO:0007669"/>
    <property type="project" value="UniProtKB-EC"/>
</dbReference>